<organism evidence="4">
    <name type="scientific">Thelazia callipaeda</name>
    <name type="common">Oriental eyeworm</name>
    <name type="synonym">Parasitic nematode</name>
    <dbReference type="NCBI Taxonomy" id="103827"/>
    <lineage>
        <taxon>Eukaryota</taxon>
        <taxon>Metazoa</taxon>
        <taxon>Ecdysozoa</taxon>
        <taxon>Nematoda</taxon>
        <taxon>Chromadorea</taxon>
        <taxon>Rhabditida</taxon>
        <taxon>Spirurina</taxon>
        <taxon>Spiruromorpha</taxon>
        <taxon>Thelazioidea</taxon>
        <taxon>Thelaziidae</taxon>
        <taxon>Thelazia</taxon>
    </lineage>
</organism>
<evidence type="ECO:0000313" key="4">
    <source>
        <dbReference type="WBParaSite" id="TCLT_0000172001-mRNA-1"/>
    </source>
</evidence>
<protein>
    <submittedName>
        <fullName evidence="4">PHR domain-containing protein</fullName>
    </submittedName>
</protein>
<sequence length="203" mass="22070">IKNSRFIVNREILVTALGIYGLVQNETNAEGSEWETTVDIEIAASGQTKTTDLTSVTLRGTYGDGRAFIAHFKKPARVVANVPYRATVLFREEIETFSGSNGQEDILVYVGSGGAIEQNCSGTTPAVDHCSVAMFAFHNDDPNGIRRGMTRGPAVYTDAIGGFYNRPINSVAPIYSEGCLYEGQIPEIHFMAPMDVKKEIPDA</sequence>
<keyword evidence="3" id="KW-1185">Reference proteome</keyword>
<proteinExistence type="predicted"/>
<reference evidence="4" key="1">
    <citation type="submission" date="2017-02" db="UniProtKB">
        <authorList>
            <consortium name="WormBaseParasite"/>
        </authorList>
    </citation>
    <scope>IDENTIFICATION</scope>
</reference>
<reference evidence="2 3" key="2">
    <citation type="submission" date="2018-11" db="EMBL/GenBank/DDBJ databases">
        <authorList>
            <consortium name="Pathogen Informatics"/>
        </authorList>
    </citation>
    <scope>NUCLEOTIDE SEQUENCE [LARGE SCALE GENOMIC DNA]</scope>
</reference>
<dbReference type="InterPro" id="IPR038648">
    <property type="entry name" value="PHR_sf"/>
</dbReference>
<dbReference type="EMBL" id="UYYF01000251">
    <property type="protein sequence ID" value="VDM97311.1"/>
    <property type="molecule type" value="Genomic_DNA"/>
</dbReference>
<dbReference type="Pfam" id="PF08005">
    <property type="entry name" value="PHR"/>
    <property type="match status" value="1"/>
</dbReference>
<accession>A0A0N5CNG3</accession>
<dbReference type="Proteomes" id="UP000276776">
    <property type="component" value="Unassembled WGS sequence"/>
</dbReference>
<dbReference type="STRING" id="103827.A0A0N5CNG3"/>
<dbReference type="AlphaFoldDB" id="A0A0N5CNG3"/>
<evidence type="ECO:0000313" key="2">
    <source>
        <dbReference type="EMBL" id="VDM97311.1"/>
    </source>
</evidence>
<dbReference type="OrthoDB" id="636773at2759"/>
<evidence type="ECO:0000313" key="3">
    <source>
        <dbReference type="Proteomes" id="UP000276776"/>
    </source>
</evidence>
<dbReference type="Gene3D" id="2.60.120.820">
    <property type="entry name" value="PHR domain"/>
    <property type="match status" value="1"/>
</dbReference>
<evidence type="ECO:0000259" key="1">
    <source>
        <dbReference type="Pfam" id="PF08005"/>
    </source>
</evidence>
<feature type="domain" description="PHR" evidence="1">
    <location>
        <begin position="5"/>
        <end position="108"/>
    </location>
</feature>
<dbReference type="InterPro" id="IPR012983">
    <property type="entry name" value="PHR"/>
</dbReference>
<dbReference type="WBParaSite" id="TCLT_0000172001-mRNA-1">
    <property type="protein sequence ID" value="TCLT_0000172001-mRNA-1"/>
    <property type="gene ID" value="TCLT_0000172001"/>
</dbReference>
<gene>
    <name evidence="2" type="ORF">TCLT_LOCUS1721</name>
</gene>
<name>A0A0N5CNG3_THECL</name>